<keyword evidence="1" id="KW-0812">Transmembrane</keyword>
<keyword evidence="1" id="KW-1133">Transmembrane helix</keyword>
<dbReference type="EMBL" id="RCSS01000921">
    <property type="protein sequence ID" value="RVD90500.1"/>
    <property type="molecule type" value="Genomic_DNA"/>
</dbReference>
<dbReference type="VEuPathDB" id="MicrosporidiaDB:TUBRATIS_30680"/>
<sequence>MSKFDFIIEPLFTSYYLLVTIAISVIRSYLQLIYFDHISLLIIFACTSLVLFFNFLMSNIFFKYLKYVLPLLFFITLLFFVLFYKFKYYMFVYIICIILCTFCNFLFRVFFFETSKITKIIYAKIITFYVYTSDLVAKSAILNKN</sequence>
<comment type="caution">
    <text evidence="2">The sequence shown here is derived from an EMBL/GenBank/DDBJ whole genome shotgun (WGS) entry which is preliminary data.</text>
</comment>
<feature type="transmembrane region" description="Helical" evidence="1">
    <location>
        <begin position="12"/>
        <end position="32"/>
    </location>
</feature>
<organism evidence="2 3">
    <name type="scientific">Tubulinosema ratisbonensis</name>
    <dbReference type="NCBI Taxonomy" id="291195"/>
    <lineage>
        <taxon>Eukaryota</taxon>
        <taxon>Fungi</taxon>
        <taxon>Fungi incertae sedis</taxon>
        <taxon>Microsporidia</taxon>
        <taxon>Tubulinosematoidea</taxon>
        <taxon>Tubulinosematidae</taxon>
        <taxon>Tubulinosema</taxon>
    </lineage>
</organism>
<dbReference type="AlphaFoldDB" id="A0A437AHA0"/>
<evidence type="ECO:0000313" key="2">
    <source>
        <dbReference type="EMBL" id="RVD90500.1"/>
    </source>
</evidence>
<reference evidence="2 3" key="1">
    <citation type="submission" date="2018-10" db="EMBL/GenBank/DDBJ databases">
        <title>Draft genome sequence of the microsporidian Tubulinosema ratisbonensis.</title>
        <authorList>
            <person name="Polonais V."/>
            <person name="Peyretaillade E."/>
            <person name="Niehus S."/>
            <person name="Wawrzyniak I."/>
            <person name="Franchet A."/>
            <person name="Gaspin C."/>
            <person name="Reichstadt M."/>
            <person name="Belser C."/>
            <person name="Labadie K."/>
            <person name="Delbac F."/>
            <person name="Ferrandon D."/>
        </authorList>
    </citation>
    <scope>NUCLEOTIDE SEQUENCE [LARGE SCALE GENOMIC DNA]</scope>
    <source>
        <strain evidence="2 3">Franzen</strain>
    </source>
</reference>
<feature type="transmembrane region" description="Helical" evidence="1">
    <location>
        <begin position="38"/>
        <end position="57"/>
    </location>
</feature>
<protein>
    <submittedName>
        <fullName evidence="2">Uncharacterized protein</fullName>
    </submittedName>
</protein>
<dbReference type="Proteomes" id="UP000282876">
    <property type="component" value="Unassembled WGS sequence"/>
</dbReference>
<keyword evidence="3" id="KW-1185">Reference proteome</keyword>
<proteinExistence type="predicted"/>
<evidence type="ECO:0000256" key="1">
    <source>
        <dbReference type="SAM" id="Phobius"/>
    </source>
</evidence>
<name>A0A437AHA0_9MICR</name>
<accession>A0A437AHA0</accession>
<keyword evidence="1" id="KW-0472">Membrane</keyword>
<feature type="transmembrane region" description="Helical" evidence="1">
    <location>
        <begin position="90"/>
        <end position="111"/>
    </location>
</feature>
<feature type="transmembrane region" description="Helical" evidence="1">
    <location>
        <begin position="64"/>
        <end position="84"/>
    </location>
</feature>
<gene>
    <name evidence="2" type="ORF">TUBRATIS_30680</name>
</gene>
<evidence type="ECO:0000313" key="3">
    <source>
        <dbReference type="Proteomes" id="UP000282876"/>
    </source>
</evidence>